<name>A0AAV9ZGJ8_9AGAR</name>
<dbReference type="CDD" id="cd07061">
    <property type="entry name" value="HP_HAP_like"/>
    <property type="match status" value="1"/>
</dbReference>
<evidence type="ECO:0000256" key="1">
    <source>
        <dbReference type="ARBA" id="ARBA00022801"/>
    </source>
</evidence>
<comment type="caution">
    <text evidence="3">The sequence shown here is derived from an EMBL/GenBank/DDBJ whole genome shotgun (WGS) entry which is preliminary data.</text>
</comment>
<feature type="chain" id="PRO_5043586699" evidence="2">
    <location>
        <begin position="20"/>
        <end position="588"/>
    </location>
</feature>
<dbReference type="Pfam" id="PF00328">
    <property type="entry name" value="His_Phos_2"/>
    <property type="match status" value="1"/>
</dbReference>
<keyword evidence="1" id="KW-0378">Hydrolase</keyword>
<sequence>MTPAAALLAVIGLCPAVHAAATTVFASSFAGSTSTAVFPPPGVSVTSAASDFPDATQINVFGPTPTGDEAFAIATAPVSPDYTNIFPLVEPATSDKKNFDVIHSWGNLSPFQSTNLGLSKSSAKIPADCTLQQVHLLHRHGARYPTSGSAPASFAAALHAAAETGNLTASGPLAFLNTWTYKFGAEILTPFGRAQLFELGVGFRVKYGDLLKGFTDLPVWRTTSEERMVDSALHFAAGFFGVQEYQNDYHQLIEIEAQGFNSTLAPYDQCPNANNAIAAAATNFTNQWASIYLADAQKRLAPHFKAPGMTLNATWLFAMQQTCAYETVALGYSAFCDLFTEEEWKGYEYSVDLSFWYNNGPGNPAVAAQGIGWVQELVSRLTQTRINVTESASSVNASIVGSNVTFPFEQPIFVDATHDTVISAIVVAMNFTSLAKTGPLPGTHIPKNRSYIVNQISPFASNMVGQVLSCPGLSTSPISSESSGIASASSTAPSFLPSISIPGDGSTPASPPTTHIRWILNDAVVPLTGITGCTPNPDGLCAFDTFVRGMQQRIEEVDFKFGCFGNYTVPNPNLIVDGQVPGGLRAGM</sequence>
<dbReference type="InterPro" id="IPR000560">
    <property type="entry name" value="His_Pase_clade-2"/>
</dbReference>
<dbReference type="InterPro" id="IPR033379">
    <property type="entry name" value="Acid_Pase_AS"/>
</dbReference>
<protein>
    <submittedName>
        <fullName evidence="3">Acid phosphatase</fullName>
    </submittedName>
</protein>
<dbReference type="PROSITE" id="PS00616">
    <property type="entry name" value="HIS_ACID_PHOSPHAT_1"/>
    <property type="match status" value="1"/>
</dbReference>
<dbReference type="SUPFAM" id="SSF53254">
    <property type="entry name" value="Phosphoglycerate mutase-like"/>
    <property type="match status" value="1"/>
</dbReference>
<keyword evidence="4" id="KW-1185">Reference proteome</keyword>
<evidence type="ECO:0000256" key="2">
    <source>
        <dbReference type="SAM" id="SignalP"/>
    </source>
</evidence>
<organism evidence="3 4">
    <name type="scientific">Favolaschia claudopus</name>
    <dbReference type="NCBI Taxonomy" id="2862362"/>
    <lineage>
        <taxon>Eukaryota</taxon>
        <taxon>Fungi</taxon>
        <taxon>Dikarya</taxon>
        <taxon>Basidiomycota</taxon>
        <taxon>Agaricomycotina</taxon>
        <taxon>Agaricomycetes</taxon>
        <taxon>Agaricomycetidae</taxon>
        <taxon>Agaricales</taxon>
        <taxon>Marasmiineae</taxon>
        <taxon>Mycenaceae</taxon>
        <taxon>Favolaschia</taxon>
    </lineage>
</organism>
<dbReference type="GO" id="GO:0003993">
    <property type="term" value="F:acid phosphatase activity"/>
    <property type="evidence" value="ECO:0007669"/>
    <property type="project" value="TreeGrafter"/>
</dbReference>
<dbReference type="PANTHER" id="PTHR20963">
    <property type="entry name" value="MULTIPLE INOSITOL POLYPHOSPHATE PHOSPHATASE-RELATED"/>
    <property type="match status" value="1"/>
</dbReference>
<dbReference type="PANTHER" id="PTHR20963:SF42">
    <property type="entry name" value="PHOSPHOGLYCERATE MUTASE-LIKE PROTEIN"/>
    <property type="match status" value="1"/>
</dbReference>
<evidence type="ECO:0000313" key="3">
    <source>
        <dbReference type="EMBL" id="KAK6980914.1"/>
    </source>
</evidence>
<dbReference type="AlphaFoldDB" id="A0AAV9ZGJ8"/>
<dbReference type="Proteomes" id="UP001362999">
    <property type="component" value="Unassembled WGS sequence"/>
</dbReference>
<gene>
    <name evidence="3" type="ORF">R3P38DRAFT_464042</name>
</gene>
<keyword evidence="2" id="KW-0732">Signal</keyword>
<dbReference type="InterPro" id="IPR029033">
    <property type="entry name" value="His_PPase_superfam"/>
</dbReference>
<proteinExistence type="predicted"/>
<dbReference type="Gene3D" id="3.40.50.1240">
    <property type="entry name" value="Phosphoglycerate mutase-like"/>
    <property type="match status" value="1"/>
</dbReference>
<evidence type="ECO:0000313" key="4">
    <source>
        <dbReference type="Proteomes" id="UP001362999"/>
    </source>
</evidence>
<accession>A0AAV9ZGJ8</accession>
<reference evidence="3 4" key="1">
    <citation type="journal article" date="2024" name="J Genomics">
        <title>Draft genome sequencing and assembly of Favolaschia claudopus CIRM-BRFM 2984 isolated from oak limbs.</title>
        <authorList>
            <person name="Navarro D."/>
            <person name="Drula E."/>
            <person name="Chaduli D."/>
            <person name="Cazenave R."/>
            <person name="Ahrendt S."/>
            <person name="Wang J."/>
            <person name="Lipzen A."/>
            <person name="Daum C."/>
            <person name="Barry K."/>
            <person name="Grigoriev I.V."/>
            <person name="Favel A."/>
            <person name="Rosso M.N."/>
            <person name="Martin F."/>
        </authorList>
    </citation>
    <scope>NUCLEOTIDE SEQUENCE [LARGE SCALE GENOMIC DNA]</scope>
    <source>
        <strain evidence="3 4">CIRM-BRFM 2984</strain>
    </source>
</reference>
<dbReference type="EMBL" id="JAWWNJ010000155">
    <property type="protein sequence ID" value="KAK6980914.1"/>
    <property type="molecule type" value="Genomic_DNA"/>
</dbReference>
<feature type="signal peptide" evidence="2">
    <location>
        <begin position="1"/>
        <end position="19"/>
    </location>
</feature>